<evidence type="ECO:0008006" key="4">
    <source>
        <dbReference type="Google" id="ProtNLM"/>
    </source>
</evidence>
<dbReference type="EMBL" id="CP029356">
    <property type="protein sequence ID" value="AWK88784.1"/>
    <property type="molecule type" value="Genomic_DNA"/>
</dbReference>
<evidence type="ECO:0000313" key="3">
    <source>
        <dbReference type="Proteomes" id="UP000245629"/>
    </source>
</evidence>
<protein>
    <recommendedName>
        <fullName evidence="4">Cyclic nucleotide-binding domain-containing protein</fullName>
    </recommendedName>
</protein>
<geneLocation type="plasmid" evidence="2 3">
    <name>unnamed1</name>
</geneLocation>
<organism evidence="2 3">
    <name type="scientific">Azospirillum thermophilum</name>
    <dbReference type="NCBI Taxonomy" id="2202148"/>
    <lineage>
        <taxon>Bacteria</taxon>
        <taxon>Pseudomonadati</taxon>
        <taxon>Pseudomonadota</taxon>
        <taxon>Alphaproteobacteria</taxon>
        <taxon>Rhodospirillales</taxon>
        <taxon>Azospirillaceae</taxon>
        <taxon>Azospirillum</taxon>
    </lineage>
</organism>
<keyword evidence="2" id="KW-0614">Plasmid</keyword>
<feature type="region of interest" description="Disordered" evidence="1">
    <location>
        <begin position="117"/>
        <end position="147"/>
    </location>
</feature>
<gene>
    <name evidence="2" type="ORF">DEW08_22155</name>
</gene>
<feature type="compositionally biased region" description="Pro residues" evidence="1">
    <location>
        <begin position="120"/>
        <end position="130"/>
    </location>
</feature>
<dbReference type="Proteomes" id="UP000245629">
    <property type="component" value="Plasmid unnamed1"/>
</dbReference>
<evidence type="ECO:0000313" key="2">
    <source>
        <dbReference type="EMBL" id="AWK88784.1"/>
    </source>
</evidence>
<dbReference type="KEGG" id="azz:DEW08_22155"/>
<sequence length="147" mass="15379">MAQHVMPVQGPAAPPCDLPGLFRSAGALPRRVAGNLPFHLDDPNRCVLILKGEVDLFLTDMSDEASRGLRQHVFTLRAGDLLFGLDLSAALLPVSLLAVGAVGTEICEAGLPLLADAHDPAPPPPSPPTSPRRSTAGWSPPRRGCPA</sequence>
<dbReference type="RefSeq" id="WP_109331408.1">
    <property type="nucleotide sequence ID" value="NZ_CP029356.1"/>
</dbReference>
<name>A0A2S2CW79_9PROT</name>
<keyword evidence="3" id="KW-1185">Reference proteome</keyword>
<accession>A0A2S2CW79</accession>
<reference evidence="3" key="1">
    <citation type="submission" date="2018-05" db="EMBL/GenBank/DDBJ databases">
        <title>Azospirillum thermophila sp. nov., a novel isolated from hot spring.</title>
        <authorList>
            <person name="Zhao Z."/>
        </authorList>
    </citation>
    <scope>NUCLEOTIDE SEQUENCE [LARGE SCALE GENOMIC DNA]</scope>
    <source>
        <strain evidence="3">CFH 70021</strain>
        <plasmid evidence="3">unnamed1</plasmid>
    </source>
</reference>
<proteinExistence type="predicted"/>
<evidence type="ECO:0000256" key="1">
    <source>
        <dbReference type="SAM" id="MobiDB-lite"/>
    </source>
</evidence>
<dbReference type="AlphaFoldDB" id="A0A2S2CW79"/>